<keyword evidence="4" id="KW-0949">S-adenosyl-L-methionine</keyword>
<evidence type="ECO:0000256" key="4">
    <source>
        <dbReference type="ARBA" id="ARBA00022691"/>
    </source>
</evidence>
<dbReference type="AlphaFoldDB" id="A0A382L3L7"/>
<dbReference type="EC" id="2.1.1.216" evidence="7"/>
<evidence type="ECO:0000256" key="6">
    <source>
        <dbReference type="ARBA" id="ARBA00022884"/>
    </source>
</evidence>
<dbReference type="Pfam" id="PF02005">
    <property type="entry name" value="TRM"/>
    <property type="match status" value="1"/>
</dbReference>
<keyword evidence="2" id="KW-0489">Methyltransferase</keyword>
<keyword evidence="5" id="KW-0819">tRNA processing</keyword>
<dbReference type="InterPro" id="IPR029063">
    <property type="entry name" value="SAM-dependent_MTases_sf"/>
</dbReference>
<keyword evidence="1" id="KW-0820">tRNA-binding</keyword>
<evidence type="ECO:0000313" key="8">
    <source>
        <dbReference type="EMBL" id="SVC31554.1"/>
    </source>
</evidence>
<reference evidence="8" key="1">
    <citation type="submission" date="2018-05" db="EMBL/GenBank/DDBJ databases">
        <authorList>
            <person name="Lanie J.A."/>
            <person name="Ng W.-L."/>
            <person name="Kazmierczak K.M."/>
            <person name="Andrzejewski T.M."/>
            <person name="Davidsen T.M."/>
            <person name="Wayne K.J."/>
            <person name="Tettelin H."/>
            <person name="Glass J.I."/>
            <person name="Rusch D."/>
            <person name="Podicherti R."/>
            <person name="Tsui H.-C.T."/>
            <person name="Winkler M.E."/>
        </authorList>
    </citation>
    <scope>NUCLEOTIDE SEQUENCE</scope>
</reference>
<organism evidence="8">
    <name type="scientific">marine metagenome</name>
    <dbReference type="NCBI Taxonomy" id="408172"/>
    <lineage>
        <taxon>unclassified sequences</taxon>
        <taxon>metagenomes</taxon>
        <taxon>ecological metagenomes</taxon>
    </lineage>
</organism>
<name>A0A382L3L7_9ZZZZ</name>
<evidence type="ECO:0000256" key="5">
    <source>
        <dbReference type="ARBA" id="ARBA00022694"/>
    </source>
</evidence>
<sequence length="135" mass="15140">MQRIEEKLVEITEGTTKILVPEKSLEEKVPPKEPAFFNPVAKLNRDFSILAYSAFWKNFDKPKIFLDGLAGLGARSLRVANEISNVEMVVANDVNSEGLNIAQNSVKLNEISNFDTSEDEICHFFSSYSKKGKRG</sequence>
<dbReference type="GO" id="GO:0000049">
    <property type="term" value="F:tRNA binding"/>
    <property type="evidence" value="ECO:0007669"/>
    <property type="project" value="UniProtKB-KW"/>
</dbReference>
<keyword evidence="6" id="KW-0694">RNA-binding</keyword>
<protein>
    <recommendedName>
        <fullName evidence="7">tRNA (guanine(26)-N(2))-dimethyltransferase</fullName>
        <ecNumber evidence="7">2.1.1.216</ecNumber>
    </recommendedName>
</protein>
<dbReference type="InterPro" id="IPR002905">
    <property type="entry name" value="Trm1"/>
</dbReference>
<evidence type="ECO:0000256" key="3">
    <source>
        <dbReference type="ARBA" id="ARBA00022679"/>
    </source>
</evidence>
<dbReference type="EMBL" id="UINC01084684">
    <property type="protein sequence ID" value="SVC31554.1"/>
    <property type="molecule type" value="Genomic_DNA"/>
</dbReference>
<dbReference type="PROSITE" id="PS51626">
    <property type="entry name" value="SAM_MT_TRM1"/>
    <property type="match status" value="1"/>
</dbReference>
<evidence type="ECO:0000256" key="7">
    <source>
        <dbReference type="ARBA" id="ARBA00039099"/>
    </source>
</evidence>
<evidence type="ECO:0000256" key="2">
    <source>
        <dbReference type="ARBA" id="ARBA00022603"/>
    </source>
</evidence>
<dbReference type="Gene3D" id="3.40.50.150">
    <property type="entry name" value="Vaccinia Virus protein VP39"/>
    <property type="match status" value="1"/>
</dbReference>
<keyword evidence="3" id="KW-0808">Transferase</keyword>
<feature type="non-terminal residue" evidence="8">
    <location>
        <position position="135"/>
    </location>
</feature>
<dbReference type="GO" id="GO:0160104">
    <property type="term" value="F:tRNA (guanine(26)-N2)-dimethyltransferase activity"/>
    <property type="evidence" value="ECO:0007669"/>
    <property type="project" value="UniProtKB-EC"/>
</dbReference>
<gene>
    <name evidence="8" type="ORF">METZ01_LOCUS284408</name>
</gene>
<evidence type="ECO:0000256" key="1">
    <source>
        <dbReference type="ARBA" id="ARBA00022555"/>
    </source>
</evidence>
<accession>A0A382L3L7</accession>
<dbReference type="GO" id="GO:0002940">
    <property type="term" value="P:tRNA N2-guanine methylation"/>
    <property type="evidence" value="ECO:0007669"/>
    <property type="project" value="TreeGrafter"/>
</dbReference>
<dbReference type="PANTHER" id="PTHR10631:SF3">
    <property type="entry name" value="TRNA (GUANINE(26)-N(2))-DIMETHYLTRANSFERASE"/>
    <property type="match status" value="1"/>
</dbReference>
<dbReference type="SUPFAM" id="SSF53335">
    <property type="entry name" value="S-adenosyl-L-methionine-dependent methyltransferases"/>
    <property type="match status" value="1"/>
</dbReference>
<dbReference type="PANTHER" id="PTHR10631">
    <property type="entry name" value="N 2 ,N 2 -DIMETHYLGUANOSINE TRNA METHYLTRANSFERASE"/>
    <property type="match status" value="1"/>
</dbReference>
<proteinExistence type="predicted"/>